<reference evidence="1" key="2">
    <citation type="journal article" date="2023" name="Syst. Appl. Microbiol.">
        <title>Govania unica gen. nov., sp. nov., a rare biosphere bacterium that represents a novel family in the class Alphaproteobacteria.</title>
        <authorList>
            <person name="Vandamme P."/>
            <person name="Peeters C."/>
            <person name="Hettiarachchi A."/>
            <person name="Cnockaert M."/>
            <person name="Carlier A."/>
        </authorList>
    </citation>
    <scope>NUCLEOTIDE SEQUENCE</scope>
    <source>
        <strain evidence="1">LMG 31809</strain>
    </source>
</reference>
<dbReference type="Gene3D" id="1.10.510.10">
    <property type="entry name" value="Transferase(Phosphotransferase) domain 1"/>
    <property type="match status" value="1"/>
</dbReference>
<keyword evidence="2" id="KW-1185">Reference proteome</keyword>
<organism evidence="1 2">
    <name type="scientific">Govanella unica</name>
    <dbReference type="NCBI Taxonomy" id="2975056"/>
    <lineage>
        <taxon>Bacteria</taxon>
        <taxon>Pseudomonadati</taxon>
        <taxon>Pseudomonadota</taxon>
        <taxon>Alphaproteobacteria</taxon>
        <taxon>Emcibacterales</taxon>
        <taxon>Govanellaceae</taxon>
        <taxon>Govanella</taxon>
    </lineage>
</organism>
<comment type="caution">
    <text evidence="1">The sequence shown here is derived from an EMBL/GenBank/DDBJ whole genome shotgun (WGS) entry which is preliminary data.</text>
</comment>
<accession>A0A9X3TWH8</accession>
<protein>
    <recommendedName>
        <fullName evidence="3">Protein kinase domain-containing protein</fullName>
    </recommendedName>
</protein>
<sequence length="684" mass="75448">MSKQVGPLSSETQSTEVLIEDRYAVDVALPMTQFDTVGAMAVAARDVIDPRRKLYALVQRHGVPRRTSVAAKLVGRTVPGLLTLRGEGIVSLSDRDGFGQRLVSVLDFPAGGPVVDNPARFQAFPDRVIREQIAPQLAAALGVLETLGIAHRSISLSTLYYRDKDRREIVLGECFSAPPAYHQSPAYEPIERALADPAGRGSGDTACDTYALGTTLMSLFLGRDVGLVEDGEQLRQLEARIRLGSYWALGGSNELGGAIGELLRGLMEDNATKRWDPEEVKRWADGLYGRKAVSDPGWTMVRPAIFRDKSYKDRRGLALAFLEFPKEAVIFASSDRFHHWIDKALAEGPTREWLDRAFDIRRIAPDSALSAAEERLAMARFMAVFFAEGPIIYGALRFCPDGIDVYLAMMFAEADSERFDLLRELIGRGRLPILLEILAGRSPALKIGMGRMMMLMSEGNKPGLGHGFERCLYEFNKTLPCQSAKLRATYVDDLRKLVIGLEEAAGRGEVGASVIDPHIAAFALRNSANLEGAFTRLSMLTDQAEAYLLETVRLLGLLQQKHYPQALKKLTAALLPALKRPVEKLKSVSRRTQAMKALQALAEEGNLMRIGSELNLKALKDRDAREFKTAQQQVQVLGKWQKRLDVPIVASDAQVRNLGGRIAAYCSYAMLVAVAVTVFSRFNL</sequence>
<dbReference type="SUPFAM" id="SSF56112">
    <property type="entry name" value="Protein kinase-like (PK-like)"/>
    <property type="match status" value="1"/>
</dbReference>
<dbReference type="Proteomes" id="UP001141619">
    <property type="component" value="Unassembled WGS sequence"/>
</dbReference>
<dbReference type="InterPro" id="IPR011009">
    <property type="entry name" value="Kinase-like_dom_sf"/>
</dbReference>
<evidence type="ECO:0000313" key="2">
    <source>
        <dbReference type="Proteomes" id="UP001141619"/>
    </source>
</evidence>
<gene>
    <name evidence="1" type="ORF">NYP16_03385</name>
</gene>
<dbReference type="RefSeq" id="WP_274942700.1">
    <property type="nucleotide sequence ID" value="NZ_JANWOI010000001.1"/>
</dbReference>
<dbReference type="EMBL" id="JANWOI010000001">
    <property type="protein sequence ID" value="MDA5193000.1"/>
    <property type="molecule type" value="Genomic_DNA"/>
</dbReference>
<evidence type="ECO:0008006" key="3">
    <source>
        <dbReference type="Google" id="ProtNLM"/>
    </source>
</evidence>
<evidence type="ECO:0000313" key="1">
    <source>
        <dbReference type="EMBL" id="MDA5193000.1"/>
    </source>
</evidence>
<reference evidence="1" key="1">
    <citation type="submission" date="2022-08" db="EMBL/GenBank/DDBJ databases">
        <authorList>
            <person name="Vandamme P."/>
            <person name="Hettiarachchi A."/>
            <person name="Peeters C."/>
            <person name="Cnockaert M."/>
            <person name="Carlier A."/>
        </authorList>
    </citation>
    <scope>NUCLEOTIDE SEQUENCE</scope>
    <source>
        <strain evidence="1">LMG 31809</strain>
    </source>
</reference>
<dbReference type="AlphaFoldDB" id="A0A9X3TWH8"/>
<proteinExistence type="predicted"/>
<name>A0A9X3TWH8_9PROT</name>